<name>A0ACB9EHB3_ARCLA</name>
<protein>
    <submittedName>
        <fullName evidence="1">Uncharacterized protein</fullName>
    </submittedName>
</protein>
<gene>
    <name evidence="1" type="ORF">L6452_05868</name>
</gene>
<reference evidence="2" key="1">
    <citation type="journal article" date="2022" name="Mol. Ecol. Resour.">
        <title>The genomes of chicory, endive, great burdock and yacon provide insights into Asteraceae palaeo-polyploidization history and plant inulin production.</title>
        <authorList>
            <person name="Fan W."/>
            <person name="Wang S."/>
            <person name="Wang H."/>
            <person name="Wang A."/>
            <person name="Jiang F."/>
            <person name="Liu H."/>
            <person name="Zhao H."/>
            <person name="Xu D."/>
            <person name="Zhang Y."/>
        </authorList>
    </citation>
    <scope>NUCLEOTIDE SEQUENCE [LARGE SCALE GENOMIC DNA]</scope>
    <source>
        <strain evidence="2">cv. Niubang</strain>
    </source>
</reference>
<sequence>MTTTIISEAQTPPYIQAPMTRWTRDHPHDQIIGSPSEGIKTRSTTVNECLFVNFLSKIEPKKVTESLNDPEWINVMQDELQEFERKKVWTLVPLPKGKFAIGTKWVFINKKDEKWHYNQKQC</sequence>
<dbReference type="Proteomes" id="UP001055879">
    <property type="component" value="Linkage Group LG02"/>
</dbReference>
<proteinExistence type="predicted"/>
<organism evidence="1 2">
    <name type="scientific">Arctium lappa</name>
    <name type="common">Greater burdock</name>
    <name type="synonym">Lappa major</name>
    <dbReference type="NCBI Taxonomy" id="4217"/>
    <lineage>
        <taxon>Eukaryota</taxon>
        <taxon>Viridiplantae</taxon>
        <taxon>Streptophyta</taxon>
        <taxon>Embryophyta</taxon>
        <taxon>Tracheophyta</taxon>
        <taxon>Spermatophyta</taxon>
        <taxon>Magnoliopsida</taxon>
        <taxon>eudicotyledons</taxon>
        <taxon>Gunneridae</taxon>
        <taxon>Pentapetalae</taxon>
        <taxon>asterids</taxon>
        <taxon>campanulids</taxon>
        <taxon>Asterales</taxon>
        <taxon>Asteraceae</taxon>
        <taxon>Carduoideae</taxon>
        <taxon>Cardueae</taxon>
        <taxon>Arctiinae</taxon>
        <taxon>Arctium</taxon>
    </lineage>
</organism>
<keyword evidence="2" id="KW-1185">Reference proteome</keyword>
<dbReference type="EMBL" id="CM042048">
    <property type="protein sequence ID" value="KAI3758309.1"/>
    <property type="molecule type" value="Genomic_DNA"/>
</dbReference>
<comment type="caution">
    <text evidence="1">The sequence shown here is derived from an EMBL/GenBank/DDBJ whole genome shotgun (WGS) entry which is preliminary data.</text>
</comment>
<reference evidence="1 2" key="2">
    <citation type="journal article" date="2022" name="Mol. Ecol. Resour.">
        <title>The genomes of chicory, endive, great burdock and yacon provide insights into Asteraceae paleo-polyploidization history and plant inulin production.</title>
        <authorList>
            <person name="Fan W."/>
            <person name="Wang S."/>
            <person name="Wang H."/>
            <person name="Wang A."/>
            <person name="Jiang F."/>
            <person name="Liu H."/>
            <person name="Zhao H."/>
            <person name="Xu D."/>
            <person name="Zhang Y."/>
        </authorList>
    </citation>
    <scope>NUCLEOTIDE SEQUENCE [LARGE SCALE GENOMIC DNA]</scope>
    <source>
        <strain evidence="2">cv. Niubang</strain>
    </source>
</reference>
<evidence type="ECO:0000313" key="1">
    <source>
        <dbReference type="EMBL" id="KAI3758309.1"/>
    </source>
</evidence>
<evidence type="ECO:0000313" key="2">
    <source>
        <dbReference type="Proteomes" id="UP001055879"/>
    </source>
</evidence>
<accession>A0ACB9EHB3</accession>